<feature type="region of interest" description="Disordered" evidence="1">
    <location>
        <begin position="54"/>
        <end position="73"/>
    </location>
</feature>
<dbReference type="STRING" id="57577.A0A2K3M5P1"/>
<reference evidence="2 3" key="1">
    <citation type="journal article" date="2014" name="Am. J. Bot.">
        <title>Genome assembly and annotation for red clover (Trifolium pratense; Fabaceae).</title>
        <authorList>
            <person name="Istvanek J."/>
            <person name="Jaros M."/>
            <person name="Krenek A."/>
            <person name="Repkova J."/>
        </authorList>
    </citation>
    <scope>NUCLEOTIDE SEQUENCE [LARGE SCALE GENOMIC DNA]</scope>
    <source>
        <strain evidence="3">cv. Tatra</strain>
        <tissue evidence="2">Young leaves</tissue>
    </source>
</reference>
<dbReference type="Proteomes" id="UP000236291">
    <property type="component" value="Unassembled WGS sequence"/>
</dbReference>
<evidence type="ECO:0000313" key="2">
    <source>
        <dbReference type="EMBL" id="PNX86111.1"/>
    </source>
</evidence>
<comment type="caution">
    <text evidence="2">The sequence shown here is derived from an EMBL/GenBank/DDBJ whole genome shotgun (WGS) entry which is preliminary data.</text>
</comment>
<evidence type="ECO:0000313" key="3">
    <source>
        <dbReference type="Proteomes" id="UP000236291"/>
    </source>
</evidence>
<dbReference type="ExpressionAtlas" id="A0A2K3M5P1">
    <property type="expression patterns" value="baseline"/>
</dbReference>
<dbReference type="AlphaFoldDB" id="A0A2K3M5P1"/>
<name>A0A2K3M5P1_TRIPR</name>
<feature type="compositionally biased region" description="Low complexity" evidence="1">
    <location>
        <begin position="57"/>
        <end position="68"/>
    </location>
</feature>
<gene>
    <name evidence="2" type="ORF">L195_g042187</name>
</gene>
<accession>A0A2K3M5P1</accession>
<protein>
    <submittedName>
        <fullName evidence="2">Uncharacterized protein</fullName>
    </submittedName>
</protein>
<organism evidence="2 3">
    <name type="scientific">Trifolium pratense</name>
    <name type="common">Red clover</name>
    <dbReference type="NCBI Taxonomy" id="57577"/>
    <lineage>
        <taxon>Eukaryota</taxon>
        <taxon>Viridiplantae</taxon>
        <taxon>Streptophyta</taxon>
        <taxon>Embryophyta</taxon>
        <taxon>Tracheophyta</taxon>
        <taxon>Spermatophyta</taxon>
        <taxon>Magnoliopsida</taxon>
        <taxon>eudicotyledons</taxon>
        <taxon>Gunneridae</taxon>
        <taxon>Pentapetalae</taxon>
        <taxon>rosids</taxon>
        <taxon>fabids</taxon>
        <taxon>Fabales</taxon>
        <taxon>Fabaceae</taxon>
        <taxon>Papilionoideae</taxon>
        <taxon>50 kb inversion clade</taxon>
        <taxon>NPAAA clade</taxon>
        <taxon>Hologalegina</taxon>
        <taxon>IRL clade</taxon>
        <taxon>Trifolieae</taxon>
        <taxon>Trifolium</taxon>
    </lineage>
</organism>
<reference evidence="2 3" key="2">
    <citation type="journal article" date="2017" name="Front. Plant Sci.">
        <title>Gene Classification and Mining of Molecular Markers Useful in Red Clover (Trifolium pratense) Breeding.</title>
        <authorList>
            <person name="Istvanek J."/>
            <person name="Dluhosova J."/>
            <person name="Dluhos P."/>
            <person name="Patkova L."/>
            <person name="Nedelnik J."/>
            <person name="Repkova J."/>
        </authorList>
    </citation>
    <scope>NUCLEOTIDE SEQUENCE [LARGE SCALE GENOMIC DNA]</scope>
    <source>
        <strain evidence="3">cv. Tatra</strain>
        <tissue evidence="2">Young leaves</tissue>
    </source>
</reference>
<dbReference type="EMBL" id="ASHM01050346">
    <property type="protein sequence ID" value="PNX86111.1"/>
    <property type="molecule type" value="Genomic_DNA"/>
</dbReference>
<proteinExistence type="predicted"/>
<evidence type="ECO:0000256" key="1">
    <source>
        <dbReference type="SAM" id="MobiDB-lite"/>
    </source>
</evidence>
<sequence length="144" mass="15460">MGCRSLTTCNFHSTILLPTSPPPTPFSHPPSLLSPYNHNNGIPLRSKLHAKFEKFQSESSQEPQPSSSLETITIDKDETDSCLPPDLEGAVIQSSEAAASFVSSGGMRAILVPNSIYISGMEIKSRTLCDTIASSLLVLTACCY</sequence>